<proteinExistence type="predicted"/>
<comment type="caution">
    <text evidence="2">The sequence shown here is derived from an EMBL/GenBank/DDBJ whole genome shotgun (WGS) entry which is preliminary data.</text>
</comment>
<accession>A0AAD6K354</accession>
<feature type="compositionally biased region" description="Low complexity" evidence="1">
    <location>
        <begin position="86"/>
        <end position="95"/>
    </location>
</feature>
<keyword evidence="3" id="KW-1185">Reference proteome</keyword>
<feature type="region of interest" description="Disordered" evidence="1">
    <location>
        <begin position="1"/>
        <end position="25"/>
    </location>
</feature>
<dbReference type="AlphaFoldDB" id="A0AAD6K354"/>
<gene>
    <name evidence="2" type="ORF">OIU84_004780</name>
</gene>
<feature type="region of interest" description="Disordered" evidence="1">
    <location>
        <begin position="86"/>
        <end position="108"/>
    </location>
</feature>
<evidence type="ECO:0000256" key="1">
    <source>
        <dbReference type="SAM" id="MobiDB-lite"/>
    </source>
</evidence>
<evidence type="ECO:0000313" key="2">
    <source>
        <dbReference type="EMBL" id="KAJ6416049.1"/>
    </source>
</evidence>
<dbReference type="EMBL" id="JAPFFJ010000012">
    <property type="protein sequence ID" value="KAJ6416049.1"/>
    <property type="molecule type" value="Genomic_DNA"/>
</dbReference>
<protein>
    <submittedName>
        <fullName evidence="2">Uncharacterized protein</fullName>
    </submittedName>
</protein>
<evidence type="ECO:0000313" key="3">
    <source>
        <dbReference type="Proteomes" id="UP001162972"/>
    </source>
</evidence>
<reference evidence="2 3" key="1">
    <citation type="journal article" date="2023" name="Int. J. Mol. Sci.">
        <title>De Novo Assembly and Annotation of 11 Diverse Shrub Willow (Salix) Genomes Reveals Novel Gene Organization in Sex-Linked Regions.</title>
        <authorList>
            <person name="Hyden B."/>
            <person name="Feng K."/>
            <person name="Yates T.B."/>
            <person name="Jawdy S."/>
            <person name="Cereghino C."/>
            <person name="Smart L.B."/>
            <person name="Muchero W."/>
        </authorList>
    </citation>
    <scope>NUCLEOTIDE SEQUENCE [LARGE SCALE GENOMIC DNA]</scope>
    <source>
        <tissue evidence="2">Shoot tip</tissue>
    </source>
</reference>
<organism evidence="2 3">
    <name type="scientific">Salix udensis</name>
    <dbReference type="NCBI Taxonomy" id="889485"/>
    <lineage>
        <taxon>Eukaryota</taxon>
        <taxon>Viridiplantae</taxon>
        <taxon>Streptophyta</taxon>
        <taxon>Embryophyta</taxon>
        <taxon>Tracheophyta</taxon>
        <taxon>Spermatophyta</taxon>
        <taxon>Magnoliopsida</taxon>
        <taxon>eudicotyledons</taxon>
        <taxon>Gunneridae</taxon>
        <taxon>Pentapetalae</taxon>
        <taxon>rosids</taxon>
        <taxon>fabids</taxon>
        <taxon>Malpighiales</taxon>
        <taxon>Salicaceae</taxon>
        <taxon>Saliceae</taxon>
        <taxon>Salix</taxon>
    </lineage>
</organism>
<dbReference type="Proteomes" id="UP001162972">
    <property type="component" value="Chromosome 3"/>
</dbReference>
<sequence>MSETDASSSSDVTTALGLSKHSNNEGMFLNLPKQDSSSLIPSCSNLFTVTSSVSSNPVEDLHRLLNYQQASISHHHQQQQFYFLQQPQHQSSQLSGMAPQTPQQLPLNNLLPPSFPDRLWDQWNQMPEANRDFNNPFK</sequence>
<name>A0AAD6K354_9ROSI</name>